<feature type="compositionally biased region" description="Low complexity" evidence="1">
    <location>
        <begin position="370"/>
        <end position="387"/>
    </location>
</feature>
<feature type="compositionally biased region" description="Low complexity" evidence="1">
    <location>
        <begin position="757"/>
        <end position="770"/>
    </location>
</feature>
<feature type="compositionally biased region" description="Acidic residues" evidence="1">
    <location>
        <begin position="921"/>
        <end position="930"/>
    </location>
</feature>
<feature type="region of interest" description="Disordered" evidence="1">
    <location>
        <begin position="891"/>
        <end position="938"/>
    </location>
</feature>
<feature type="compositionally biased region" description="Polar residues" evidence="1">
    <location>
        <begin position="277"/>
        <end position="287"/>
    </location>
</feature>
<feature type="compositionally biased region" description="Polar residues" evidence="1">
    <location>
        <begin position="141"/>
        <end position="150"/>
    </location>
</feature>
<accession>A0AA39WM02</accession>
<organism evidence="2 3">
    <name type="scientific">Bombardia bombarda</name>
    <dbReference type="NCBI Taxonomy" id="252184"/>
    <lineage>
        <taxon>Eukaryota</taxon>
        <taxon>Fungi</taxon>
        <taxon>Dikarya</taxon>
        <taxon>Ascomycota</taxon>
        <taxon>Pezizomycotina</taxon>
        <taxon>Sordariomycetes</taxon>
        <taxon>Sordariomycetidae</taxon>
        <taxon>Sordariales</taxon>
        <taxon>Lasiosphaeriaceae</taxon>
        <taxon>Bombardia</taxon>
    </lineage>
</organism>
<feature type="region of interest" description="Disordered" evidence="1">
    <location>
        <begin position="816"/>
        <end position="877"/>
    </location>
</feature>
<evidence type="ECO:0000313" key="2">
    <source>
        <dbReference type="EMBL" id="KAK0617817.1"/>
    </source>
</evidence>
<feature type="compositionally biased region" description="Polar residues" evidence="1">
    <location>
        <begin position="1"/>
        <end position="13"/>
    </location>
</feature>
<comment type="caution">
    <text evidence="2">The sequence shown here is derived from an EMBL/GenBank/DDBJ whole genome shotgun (WGS) entry which is preliminary data.</text>
</comment>
<feature type="region of interest" description="Disordered" evidence="1">
    <location>
        <begin position="265"/>
        <end position="302"/>
    </location>
</feature>
<sequence length="938" mass="102368">MTSHASTAESTFDTPPIAKSASMFLSSEPSDCCGSNNQQSDTTLVPDWMKNLPEKGMSKKARGKMPETRHVNEPTSDLPIPAVSKTSLAQPDESAPMSAKKTLARDKDACGSIHEAQPSGSRLHKKQNKIEVVLYQRHLSRGSTFSSTSLAPKDNLQLPARGASSKLPTPECLVVKPARNQSRKKNVQRSTNSSTAEKTDFSGLVSVSSDKTHKSAAEKSAAEKSAAEHEKLSVDDLILDRKKTQLSDIPTVPQPPLSVYLASVQEDTIQEEDDSTSESWGSGLNQEETPDWLSRQQFNAQTDHYRDQIEQPGQMQEELVRPPAPNQDVVQALLREQAQPKSVIQFDPDIQQLGHAQRQLHSQRQFQIEQQRLTQQQTPDQQQTSDQQDNHESFPEFPLFPNLFELEGSRFSQSITGYEDPFSLADPPAGLTFSMMSHNQTQQSLVQNSRTRRSSQHFRQLSQNQMPDAPDYIGPPSYAPPSTSSQHVNLNSSLGLAQNVRRQSSYSHGLAGVGEAPRYTAPSGLYNGSFSWDQINPELQPSSPMISNVEPVQQANPSSKSARQHKKRNSRQSTKDSATDACPSTNSKPKRQRRTYSQDGLVNETPRGRDRMLPAGSMHMETSMPLASMPEFARLMGTPVHLPDLSQVNSQFSPSRLDQTLPQFSSALNNYSQLPPTPPTPTPSGQSRMQRAGAAAGPARPRSHTTESIMQLMQNTPVSLPTLASLPRGDGSTSKKGRSKKEKLKEMAGTLSHTLGSAASASEYQAASRADTPSPRKSRTPEEGLGHDPNQEAFSQPQPEDVFGYGVPPQPAMTMGGMGASGSARRHNHLSQQHSNTPAFEPLFSYSVPPPPSLGIPGGSSGPSRQNQHGGGMCMGMGIYTPVPESLLGWTDSPPPPWAMDPAQLPAGSIFLNNHYGAREEDGEGEEVEPEERQPSVD</sequence>
<gene>
    <name evidence="2" type="ORF">B0T17DRAFT_311479</name>
</gene>
<feature type="region of interest" description="Disordered" evidence="1">
    <location>
        <begin position="141"/>
        <end position="234"/>
    </location>
</feature>
<feature type="compositionally biased region" description="Polar residues" evidence="1">
    <location>
        <begin position="23"/>
        <end position="43"/>
    </location>
</feature>
<dbReference type="AlphaFoldDB" id="A0AA39WM02"/>
<feature type="compositionally biased region" description="Low complexity" evidence="1">
    <location>
        <begin position="691"/>
        <end position="700"/>
    </location>
</feature>
<dbReference type="Proteomes" id="UP001174934">
    <property type="component" value="Unassembled WGS sequence"/>
</dbReference>
<feature type="compositionally biased region" description="Polar residues" evidence="1">
    <location>
        <begin position="434"/>
        <end position="449"/>
    </location>
</feature>
<feature type="region of interest" description="Disordered" evidence="1">
    <location>
        <begin position="370"/>
        <end position="397"/>
    </location>
</feature>
<feature type="compositionally biased region" description="Basic and acidic residues" evidence="1">
    <location>
        <begin position="779"/>
        <end position="790"/>
    </location>
</feature>
<proteinExistence type="predicted"/>
<feature type="compositionally biased region" description="Polar residues" evidence="1">
    <location>
        <begin position="480"/>
        <end position="489"/>
    </location>
</feature>
<feature type="compositionally biased region" description="Basic and acidic residues" evidence="1">
    <location>
        <begin position="210"/>
        <end position="234"/>
    </location>
</feature>
<feature type="compositionally biased region" description="Polar residues" evidence="1">
    <location>
        <begin position="536"/>
        <end position="561"/>
    </location>
</feature>
<reference evidence="2" key="1">
    <citation type="submission" date="2023-06" db="EMBL/GenBank/DDBJ databases">
        <title>Genome-scale phylogeny and comparative genomics of the fungal order Sordariales.</title>
        <authorList>
            <consortium name="Lawrence Berkeley National Laboratory"/>
            <person name="Hensen N."/>
            <person name="Bonometti L."/>
            <person name="Westerberg I."/>
            <person name="Brannstrom I.O."/>
            <person name="Guillou S."/>
            <person name="Cros-Aarteil S."/>
            <person name="Calhoun S."/>
            <person name="Haridas S."/>
            <person name="Kuo A."/>
            <person name="Mondo S."/>
            <person name="Pangilinan J."/>
            <person name="Riley R."/>
            <person name="LaButti K."/>
            <person name="Andreopoulos B."/>
            <person name="Lipzen A."/>
            <person name="Chen C."/>
            <person name="Yanf M."/>
            <person name="Daum C."/>
            <person name="Ng V."/>
            <person name="Clum A."/>
            <person name="Steindorff A."/>
            <person name="Ohm R."/>
            <person name="Martin F."/>
            <person name="Silar P."/>
            <person name="Natvig D."/>
            <person name="Lalanne C."/>
            <person name="Gautier V."/>
            <person name="Ament-velasquez S.L."/>
            <person name="Kruys A."/>
            <person name="Hutchinson M.I."/>
            <person name="Powell A.J."/>
            <person name="Barry K."/>
            <person name="Miller A.N."/>
            <person name="Grigoriev I.V."/>
            <person name="Debuchy R."/>
            <person name="Gladieux P."/>
            <person name="Thoren M.H."/>
            <person name="Johannesson H."/>
        </authorList>
    </citation>
    <scope>NUCLEOTIDE SEQUENCE</scope>
    <source>
        <strain evidence="2">SMH3391-2</strain>
    </source>
</reference>
<evidence type="ECO:0000256" key="1">
    <source>
        <dbReference type="SAM" id="MobiDB-lite"/>
    </source>
</evidence>
<feature type="region of interest" description="Disordered" evidence="1">
    <location>
        <begin position="309"/>
        <end position="328"/>
    </location>
</feature>
<name>A0AA39WM02_9PEZI</name>
<feature type="region of interest" description="Disordered" evidence="1">
    <location>
        <begin position="536"/>
        <end position="615"/>
    </location>
</feature>
<feature type="region of interest" description="Disordered" evidence="1">
    <location>
        <begin position="668"/>
        <end position="705"/>
    </location>
</feature>
<feature type="compositionally biased region" description="Polar residues" evidence="1">
    <location>
        <begin position="457"/>
        <end position="466"/>
    </location>
</feature>
<evidence type="ECO:0000313" key="3">
    <source>
        <dbReference type="Proteomes" id="UP001174934"/>
    </source>
</evidence>
<feature type="region of interest" description="Disordered" evidence="1">
    <location>
        <begin position="429"/>
        <end position="489"/>
    </location>
</feature>
<protein>
    <submittedName>
        <fullName evidence="2">Uncharacterized protein</fullName>
    </submittedName>
</protein>
<feature type="region of interest" description="Disordered" evidence="1">
    <location>
        <begin position="1"/>
        <end position="125"/>
    </location>
</feature>
<dbReference type="EMBL" id="JAULSR010000005">
    <property type="protein sequence ID" value="KAK0617817.1"/>
    <property type="molecule type" value="Genomic_DNA"/>
</dbReference>
<keyword evidence="3" id="KW-1185">Reference proteome</keyword>
<feature type="region of interest" description="Disordered" evidence="1">
    <location>
        <begin position="720"/>
        <end position="803"/>
    </location>
</feature>